<proteinExistence type="inferred from homology"/>
<comment type="similarity">
    <text evidence="1">Belongs to the metallo-dependent hydrolases superfamily.</text>
</comment>
<dbReference type="Pfam" id="PF04909">
    <property type="entry name" value="Amidohydro_2"/>
    <property type="match status" value="1"/>
</dbReference>
<gene>
    <name evidence="3" type="ORF">SAMN04488105_1378</name>
</gene>
<name>A0A1G7MKE1_9RHOB</name>
<dbReference type="InterPro" id="IPR006680">
    <property type="entry name" value="Amidohydro-rel"/>
</dbReference>
<dbReference type="InterPro" id="IPR032466">
    <property type="entry name" value="Metal_Hydrolase"/>
</dbReference>
<keyword evidence="4" id="KW-1185">Reference proteome</keyword>
<dbReference type="Gene3D" id="3.20.20.140">
    <property type="entry name" value="Metal-dependent hydrolases"/>
    <property type="match status" value="1"/>
</dbReference>
<dbReference type="GO" id="GO:0016787">
    <property type="term" value="F:hydrolase activity"/>
    <property type="evidence" value="ECO:0007669"/>
    <property type="project" value="UniProtKB-KW"/>
</dbReference>
<dbReference type="Proteomes" id="UP000198994">
    <property type="component" value="Unassembled WGS sequence"/>
</dbReference>
<keyword evidence="3" id="KW-0378">Hydrolase</keyword>
<dbReference type="PANTHER" id="PTHR43569">
    <property type="entry name" value="AMIDOHYDROLASE"/>
    <property type="match status" value="1"/>
</dbReference>
<reference evidence="4" key="1">
    <citation type="submission" date="2016-10" db="EMBL/GenBank/DDBJ databases">
        <authorList>
            <person name="Varghese N."/>
            <person name="Submissions S."/>
        </authorList>
    </citation>
    <scope>NUCLEOTIDE SEQUENCE [LARGE SCALE GENOMIC DNA]</scope>
    <source>
        <strain evidence="4">DSM 10146</strain>
    </source>
</reference>
<evidence type="ECO:0000256" key="1">
    <source>
        <dbReference type="ARBA" id="ARBA00038310"/>
    </source>
</evidence>
<dbReference type="AlphaFoldDB" id="A0A1G7MKE1"/>
<evidence type="ECO:0000313" key="4">
    <source>
        <dbReference type="Proteomes" id="UP000198994"/>
    </source>
</evidence>
<dbReference type="InterPro" id="IPR052350">
    <property type="entry name" value="Metallo-dep_Lactonases"/>
</dbReference>
<organism evidence="3 4">
    <name type="scientific">Salipiger thiooxidans</name>
    <dbReference type="NCBI Taxonomy" id="282683"/>
    <lineage>
        <taxon>Bacteria</taxon>
        <taxon>Pseudomonadati</taxon>
        <taxon>Pseudomonadota</taxon>
        <taxon>Alphaproteobacteria</taxon>
        <taxon>Rhodobacterales</taxon>
        <taxon>Roseobacteraceae</taxon>
        <taxon>Salipiger</taxon>
    </lineage>
</organism>
<evidence type="ECO:0000259" key="2">
    <source>
        <dbReference type="Pfam" id="PF04909"/>
    </source>
</evidence>
<feature type="domain" description="Amidohydrolase-related" evidence="2">
    <location>
        <begin position="30"/>
        <end position="332"/>
    </location>
</feature>
<dbReference type="EMBL" id="FNAV01000037">
    <property type="protein sequence ID" value="SDF62177.1"/>
    <property type="molecule type" value="Genomic_DNA"/>
</dbReference>
<sequence length="346" mass="38404">MTASPHHKVREDWLALGQEETLAPEQPIFDCHHHLWDRPEGRYRAKELMADVGSGHDVRASLYVQCRTGYRDHGPESLRPVGEVETVLDWMRGQDRFPAGIVAMADLQLGDDVRPVLDALTEAGQGRVIGIRNTTAWHADPAVRSNPNPPSEGLLRTGAFIDGARALAAHGLTLDVWAYQTQLDEVRALAEAVPELTVIVDHCGGPLGVGPHDRTDTQNFRAWRDALALVAALPNTRIKIGGFGLGVFGWRYADAALPPRSHTLAEDWRPWVETCLDLFGPTRAMFESNFPVDKGQVSYRTLWNAFKRLAAPLSRGDRDDLFWRSAARAYGIDAQLFKHDTGRIPS</sequence>
<dbReference type="OrthoDB" id="9787654at2"/>
<dbReference type="SUPFAM" id="SSF51556">
    <property type="entry name" value="Metallo-dependent hydrolases"/>
    <property type="match status" value="1"/>
</dbReference>
<dbReference type="RefSeq" id="WP_089964134.1">
    <property type="nucleotide sequence ID" value="NZ_FNAV01000037.1"/>
</dbReference>
<dbReference type="STRING" id="282683.SAMN04488105_1378"/>
<accession>A0A1G7MKE1</accession>
<evidence type="ECO:0000313" key="3">
    <source>
        <dbReference type="EMBL" id="SDF62177.1"/>
    </source>
</evidence>
<protein>
    <submittedName>
        <fullName evidence="3">Predicted metal-dependent hydrolase, TIM-barrel fold</fullName>
    </submittedName>
</protein>
<dbReference type="PANTHER" id="PTHR43569:SF1">
    <property type="entry name" value="BLL3371 PROTEIN"/>
    <property type="match status" value="1"/>
</dbReference>